<keyword evidence="1" id="KW-0472">Membrane</keyword>
<evidence type="ECO:0000313" key="3">
    <source>
        <dbReference type="Proteomes" id="UP000317043"/>
    </source>
</evidence>
<protein>
    <submittedName>
        <fullName evidence="2">Uncharacterized protein</fullName>
    </submittedName>
</protein>
<dbReference type="SUPFAM" id="SSF82171">
    <property type="entry name" value="DPP6 N-terminal domain-like"/>
    <property type="match status" value="1"/>
</dbReference>
<accession>A0A543AXW7</accession>
<evidence type="ECO:0000256" key="1">
    <source>
        <dbReference type="SAM" id="Phobius"/>
    </source>
</evidence>
<dbReference type="InParanoid" id="A0A543AXW7"/>
<proteinExistence type="predicted"/>
<comment type="caution">
    <text evidence="2">The sequence shown here is derived from an EMBL/GenBank/DDBJ whole genome shotgun (WGS) entry which is preliminary data.</text>
</comment>
<feature type="transmembrane region" description="Helical" evidence="1">
    <location>
        <begin position="110"/>
        <end position="128"/>
    </location>
</feature>
<evidence type="ECO:0000313" key="2">
    <source>
        <dbReference type="EMBL" id="TQL77421.1"/>
    </source>
</evidence>
<dbReference type="AlphaFoldDB" id="A0A543AXW7"/>
<keyword evidence="3" id="KW-1185">Reference proteome</keyword>
<keyword evidence="1" id="KW-0812">Transmembrane</keyword>
<dbReference type="Proteomes" id="UP000317043">
    <property type="component" value="Unassembled WGS sequence"/>
</dbReference>
<reference evidence="2 3" key="1">
    <citation type="submission" date="2019-06" db="EMBL/GenBank/DDBJ databases">
        <title>Sequencing the genomes of 1000 actinobacteria strains.</title>
        <authorList>
            <person name="Klenk H.-P."/>
        </authorList>
    </citation>
    <scope>NUCLEOTIDE SEQUENCE [LARGE SCALE GENOMIC DNA]</scope>
    <source>
        <strain evidence="2 3">DSM 45928</strain>
    </source>
</reference>
<keyword evidence="1" id="KW-1133">Transmembrane helix</keyword>
<name>A0A543AXW7_9ACTN</name>
<organism evidence="2 3">
    <name type="scientific">Stackebrandtia endophytica</name>
    <dbReference type="NCBI Taxonomy" id="1496996"/>
    <lineage>
        <taxon>Bacteria</taxon>
        <taxon>Bacillati</taxon>
        <taxon>Actinomycetota</taxon>
        <taxon>Actinomycetes</taxon>
        <taxon>Glycomycetales</taxon>
        <taxon>Glycomycetaceae</taxon>
        <taxon>Stackebrandtia</taxon>
    </lineage>
</organism>
<dbReference type="RefSeq" id="WP_142040273.1">
    <property type="nucleotide sequence ID" value="NZ_JBHTGS010000001.1"/>
</dbReference>
<sequence length="466" mass="50970">MSARPDFDAFTEFLIDAEPELRHATGRYTSDPTLTDWLLLHSATSLASRWRVAAADDPMRHLLAALERHGNAQWQDGHTVLDEPHRTMRQLAQTAWLSGRRMRRQRHQRTGLFLLVGALIIAMYLWSLNVSPLEAQNEPGHGSGIDSPSKVTVIDATVVALPPPDVIARTPFVPAVVPGDLDVIASQAPPITDSAVDSIAAVFRSDDNWPIVVAPDGLARSVDLSAVVGDPTRLRLWPRAISPDGTRFAMASGNSVLVVAGNGDLQTMAMPENSGALLEISWLPDSRSIQVSAETGSWLLAPGAEPEPLRWYGEATTFHSDSQQPVEFTPDPASDVSLREWNGTEFGSTLSADDPPAIAAWRDAPFADDNRYVRGCLPGEHLPTGDRTATWCVAVMDAQAQVERVLIADDRYSGVTVLGAWRGEIYLSVRTTEEADQRILVWRVSDDRLLNLTTVSHEAQVALHPW</sequence>
<gene>
    <name evidence="2" type="ORF">FB566_2980</name>
</gene>
<dbReference type="EMBL" id="VFOW01000001">
    <property type="protein sequence ID" value="TQL77421.1"/>
    <property type="molecule type" value="Genomic_DNA"/>
</dbReference>
<dbReference type="OrthoDB" id="192618at2"/>